<feature type="transmembrane region" description="Helical" evidence="5">
    <location>
        <begin position="150"/>
        <end position="172"/>
    </location>
</feature>
<protein>
    <submittedName>
        <fullName evidence="7">Unannotated protein</fullName>
    </submittedName>
</protein>
<feature type="transmembrane region" description="Helical" evidence="5">
    <location>
        <begin position="12"/>
        <end position="31"/>
    </location>
</feature>
<evidence type="ECO:0000313" key="7">
    <source>
        <dbReference type="EMBL" id="CAB4571271.1"/>
    </source>
</evidence>
<dbReference type="Pfam" id="PF01794">
    <property type="entry name" value="Ferric_reduct"/>
    <property type="match status" value="1"/>
</dbReference>
<evidence type="ECO:0000256" key="3">
    <source>
        <dbReference type="ARBA" id="ARBA00022989"/>
    </source>
</evidence>
<evidence type="ECO:0000256" key="4">
    <source>
        <dbReference type="ARBA" id="ARBA00023136"/>
    </source>
</evidence>
<dbReference type="InterPro" id="IPR013130">
    <property type="entry name" value="Fe3_Rdtase_TM_dom"/>
</dbReference>
<evidence type="ECO:0000256" key="1">
    <source>
        <dbReference type="ARBA" id="ARBA00004141"/>
    </source>
</evidence>
<dbReference type="AlphaFoldDB" id="A0A6J6E4H1"/>
<name>A0A6J6E4H1_9ZZZZ</name>
<keyword evidence="2 5" id="KW-0812">Transmembrane</keyword>
<feature type="domain" description="Ferric oxidoreductase" evidence="6">
    <location>
        <begin position="17"/>
        <end position="134"/>
    </location>
</feature>
<comment type="subcellular location">
    <subcellularLocation>
        <location evidence="1">Membrane</location>
        <topology evidence="1">Multi-pass membrane protein</topology>
    </subcellularLocation>
</comment>
<evidence type="ECO:0000256" key="2">
    <source>
        <dbReference type="ARBA" id="ARBA00022692"/>
    </source>
</evidence>
<accession>A0A6J6E4H1</accession>
<dbReference type="EMBL" id="CAEZTC010000215">
    <property type="protein sequence ID" value="CAB4571271.1"/>
    <property type="molecule type" value="Genomic_DNA"/>
</dbReference>
<organism evidence="7">
    <name type="scientific">freshwater metagenome</name>
    <dbReference type="NCBI Taxonomy" id="449393"/>
    <lineage>
        <taxon>unclassified sequences</taxon>
        <taxon>metagenomes</taxon>
        <taxon>ecological metagenomes</taxon>
    </lineage>
</organism>
<evidence type="ECO:0000259" key="6">
    <source>
        <dbReference type="Pfam" id="PF01794"/>
    </source>
</evidence>
<keyword evidence="3 5" id="KW-1133">Transmembrane helix</keyword>
<feature type="transmembrane region" description="Helical" evidence="5">
    <location>
        <begin position="51"/>
        <end position="73"/>
    </location>
</feature>
<dbReference type="GO" id="GO:0016020">
    <property type="term" value="C:membrane"/>
    <property type="evidence" value="ECO:0007669"/>
    <property type="project" value="UniProtKB-SubCell"/>
</dbReference>
<sequence>MIASFYWDATRASANVAWVVLLFTILWGVLLTTRILRGMDRPAWLLDLHKWLGVVVIVFSIVHMVTLVLDSYIDFSVWSVLIPGLSSYRTWSVTAGVIGFWLLITVQLTSVFKRKFTQRTWRRIHMMSYPLYGIIAVHALTAGSDVGSRWYTGFSMALSMTGAAVFGIRYVAGRAVRKSSQHAT</sequence>
<feature type="transmembrane region" description="Helical" evidence="5">
    <location>
        <begin position="93"/>
        <end position="112"/>
    </location>
</feature>
<proteinExistence type="predicted"/>
<evidence type="ECO:0000256" key="5">
    <source>
        <dbReference type="SAM" id="Phobius"/>
    </source>
</evidence>
<reference evidence="7" key="1">
    <citation type="submission" date="2020-05" db="EMBL/GenBank/DDBJ databases">
        <authorList>
            <person name="Chiriac C."/>
            <person name="Salcher M."/>
            <person name="Ghai R."/>
            <person name="Kavagutti S V."/>
        </authorList>
    </citation>
    <scope>NUCLEOTIDE SEQUENCE</scope>
</reference>
<gene>
    <name evidence="7" type="ORF">UFOPK1572_01376</name>
</gene>
<keyword evidence="4 5" id="KW-0472">Membrane</keyword>
<feature type="transmembrane region" description="Helical" evidence="5">
    <location>
        <begin position="124"/>
        <end position="144"/>
    </location>
</feature>